<organism evidence="2 3">
    <name type="scientific">Porcisia hertigi</name>
    <dbReference type="NCBI Taxonomy" id="2761500"/>
    <lineage>
        <taxon>Eukaryota</taxon>
        <taxon>Discoba</taxon>
        <taxon>Euglenozoa</taxon>
        <taxon>Kinetoplastea</taxon>
        <taxon>Metakinetoplastina</taxon>
        <taxon>Trypanosomatida</taxon>
        <taxon>Trypanosomatidae</taxon>
        <taxon>Leishmaniinae</taxon>
        <taxon>Porcisia</taxon>
    </lineage>
</organism>
<protein>
    <submittedName>
        <fullName evidence="2">Uncharacterized protein</fullName>
    </submittedName>
</protein>
<dbReference type="OrthoDB" id="273579at2759"/>
<feature type="region of interest" description="Disordered" evidence="1">
    <location>
        <begin position="786"/>
        <end position="841"/>
    </location>
</feature>
<keyword evidence="3" id="KW-1185">Reference proteome</keyword>
<dbReference type="RefSeq" id="XP_067756570.1">
    <property type="nucleotide sequence ID" value="XM_067900549.1"/>
</dbReference>
<feature type="compositionally biased region" description="Low complexity" evidence="1">
    <location>
        <begin position="821"/>
        <end position="833"/>
    </location>
</feature>
<sequence>MSSAAARQLQRLLDGYVSASLDGQERKLVPNGNGAHTSSSHTLALDAAELIRCLPFFSTILGATGGGAASRRALPLSPLQGLMGATDSITHLSLDGAGASDALSPLILYLGDVVERHLHAFMSAISLGPPFTTLRSAAELRRGGASDGSGHMENGVRDDHSASECGHHSSGGPYVNFIAWVALEAYRLLLRGAESRQRERRAAGGPMSVDAGVRTDAYVRWEREVGERVSAAVAATNPFQTTCPGGTDEICHDFLRDIFSATDAQLDDVFATYPHFFYTVMCTEILPGIQQCVHSRDGQRLAWLRQALRSDEATERTNEECPGLPTWCFSSTFWADAVSLLCCGSTSPGGFNTAERTTRNDGGLAPAATLPSQTSAFVAAALASSLAVPLLRPACHWIDRFASLTSTTEAHPPCHPGGTEKESSPQAIAHILDVCMRAVQVIPFPMCDGCDSDMSLSLGSSEMAGDWLIPSTSSPLKVRSMPFLGLRRQRRAVVLPGLSIAATHIRSLAAVSAGKKSANDVATSDVSAPAGTCVWSPAGALAQASWTEAQLSSSAVAPCCNDVNAPFTSVSAVPGSRLYPVELLLLFEDMPCDEASLGRLRAALDVEVREGWVLLVVQASVSKATQQCVEATWGTEARPVLLLSAVGRWGLQQLALRFNVQPNTSATDARHLRWVRRRLGSDSDDDQSHGPRGCGVAALLLRGQQYAPSSALSADCGAQHQQRGEGHPRRMRYAPDFLEVREHYLFVVGESADAVDPSTRSAPVEGVLGCTAGTVTNPALATVFESQPTSSHLQRCPPSPPPMYPPTTSMRFRDESEESSSSEVSSRSSPNSPSGGGSTFSDTTAAAIMAAGAAGEGVISEWYGDPAVPPIPFVVASVMVGAATRGAQQELLYNIGYHWRLLLHQLILPEPLCCRVRTSGERGAAAMAIRKLGSLLQPPLRHACGCASPARIEEVYTPEQLRALDALREALLSYELLSLQHGPEGRSLDELWRVLQRYTEPSTGLDEEYCEPPPESWLTVQSAYLAMADCLDELCRTVVLGQGGGDASAIHAGSRGASTRGLYFFPVI</sequence>
<accession>A0A836ITK1</accession>
<feature type="region of interest" description="Disordered" evidence="1">
    <location>
        <begin position="142"/>
        <end position="167"/>
    </location>
</feature>
<dbReference type="Proteomes" id="UP000674318">
    <property type="component" value="Unassembled WGS sequence"/>
</dbReference>
<reference evidence="2 3" key="1">
    <citation type="submission" date="2021-02" db="EMBL/GenBank/DDBJ databases">
        <title>Porcisia hertigi Genome sequencing and assembly.</title>
        <authorList>
            <person name="Almutairi H."/>
            <person name="Gatherer D."/>
        </authorList>
    </citation>
    <scope>NUCLEOTIDE SEQUENCE [LARGE SCALE GENOMIC DNA]</scope>
    <source>
        <strain evidence="2 3">C119</strain>
    </source>
</reference>
<dbReference type="EMBL" id="JAFJZO010000025">
    <property type="protein sequence ID" value="KAG5502798.1"/>
    <property type="molecule type" value="Genomic_DNA"/>
</dbReference>
<dbReference type="KEGG" id="phet:94290626"/>
<evidence type="ECO:0000313" key="3">
    <source>
        <dbReference type="Proteomes" id="UP000674318"/>
    </source>
</evidence>
<feature type="compositionally biased region" description="Basic and acidic residues" evidence="1">
    <location>
        <begin position="154"/>
        <end position="167"/>
    </location>
</feature>
<evidence type="ECO:0000256" key="1">
    <source>
        <dbReference type="SAM" id="MobiDB-lite"/>
    </source>
</evidence>
<gene>
    <name evidence="2" type="ORF">JKF63_04566</name>
</gene>
<comment type="caution">
    <text evidence="2">The sequence shown here is derived from an EMBL/GenBank/DDBJ whole genome shotgun (WGS) entry which is preliminary data.</text>
</comment>
<evidence type="ECO:0000313" key="2">
    <source>
        <dbReference type="EMBL" id="KAG5502798.1"/>
    </source>
</evidence>
<name>A0A836ITK1_9TRYP</name>
<proteinExistence type="predicted"/>
<dbReference type="GeneID" id="94290626"/>
<dbReference type="AlphaFoldDB" id="A0A836ITK1"/>